<dbReference type="AlphaFoldDB" id="A0A915AKG2"/>
<reference evidence="3" key="1">
    <citation type="submission" date="2022-11" db="UniProtKB">
        <authorList>
            <consortium name="WormBaseParasite"/>
        </authorList>
    </citation>
    <scope>IDENTIFICATION</scope>
</reference>
<evidence type="ECO:0000256" key="1">
    <source>
        <dbReference type="SAM" id="MobiDB-lite"/>
    </source>
</evidence>
<name>A0A915AKG2_PARUN</name>
<proteinExistence type="predicted"/>
<feature type="region of interest" description="Disordered" evidence="1">
    <location>
        <begin position="1"/>
        <end position="25"/>
    </location>
</feature>
<evidence type="ECO:0000313" key="3">
    <source>
        <dbReference type="WBParaSite" id="PgR010_g003_t01"/>
    </source>
</evidence>
<keyword evidence="2" id="KW-1185">Reference proteome</keyword>
<evidence type="ECO:0000313" key="2">
    <source>
        <dbReference type="Proteomes" id="UP000887569"/>
    </source>
</evidence>
<dbReference type="Proteomes" id="UP000887569">
    <property type="component" value="Unplaced"/>
</dbReference>
<dbReference type="WBParaSite" id="PgR010_g003_t01">
    <property type="protein sequence ID" value="PgR010_g003_t01"/>
    <property type="gene ID" value="PgR010_g003"/>
</dbReference>
<accession>A0A915AKG2</accession>
<protein>
    <submittedName>
        <fullName evidence="3">Uncharacterized protein</fullName>
    </submittedName>
</protein>
<sequence>MRLQFSTSLDRSDKYGELWNGPTSDAKKQLKEKGYGSMEILMGVNIHWISSIARILLWRVSALFNWKVRFSWSMEIKYI</sequence>
<organism evidence="2 3">
    <name type="scientific">Parascaris univalens</name>
    <name type="common">Nematode worm</name>
    <dbReference type="NCBI Taxonomy" id="6257"/>
    <lineage>
        <taxon>Eukaryota</taxon>
        <taxon>Metazoa</taxon>
        <taxon>Ecdysozoa</taxon>
        <taxon>Nematoda</taxon>
        <taxon>Chromadorea</taxon>
        <taxon>Rhabditida</taxon>
        <taxon>Spirurina</taxon>
        <taxon>Ascaridomorpha</taxon>
        <taxon>Ascaridoidea</taxon>
        <taxon>Ascarididae</taxon>
        <taxon>Parascaris</taxon>
    </lineage>
</organism>